<dbReference type="VEuPathDB" id="FungiDB:YALI1_E35546g"/>
<proteinExistence type="inferred from homology"/>
<dbReference type="AlphaFoldDB" id="A0A1H6Q1G5"/>
<evidence type="ECO:0000313" key="12">
    <source>
        <dbReference type="Proteomes" id="UP000256601"/>
    </source>
</evidence>
<evidence type="ECO:0000259" key="8">
    <source>
        <dbReference type="Pfam" id="PF01625"/>
    </source>
</evidence>
<evidence type="ECO:0000256" key="1">
    <source>
        <dbReference type="ARBA" id="ARBA00005591"/>
    </source>
</evidence>
<keyword evidence="3" id="KW-0560">Oxidoreductase</keyword>
<evidence type="ECO:0000313" key="10">
    <source>
        <dbReference type="EMBL" id="RDW23476.1"/>
    </source>
</evidence>
<dbReference type="GO" id="GO:0034599">
    <property type="term" value="P:cellular response to oxidative stress"/>
    <property type="evidence" value="ECO:0007669"/>
    <property type="project" value="UniProtKB-ARBA"/>
</dbReference>
<dbReference type="Gene3D" id="3.30.1060.10">
    <property type="entry name" value="Peptide methionine sulphoxide reductase MsrA"/>
    <property type="match status" value="1"/>
</dbReference>
<dbReference type="Proteomes" id="UP000256601">
    <property type="component" value="Unassembled WGS sequence"/>
</dbReference>
<dbReference type="EC" id="1.8.4.11" evidence="2"/>
<evidence type="ECO:0000256" key="6">
    <source>
        <dbReference type="ARBA" id="ARBA00048782"/>
    </source>
</evidence>
<name>A0A1H6Q1G5_YARLL</name>
<evidence type="ECO:0000256" key="7">
    <source>
        <dbReference type="SAM" id="MobiDB-lite"/>
    </source>
</evidence>
<dbReference type="GO" id="GO:0008113">
    <property type="term" value="F:peptide-methionine (S)-S-oxide reductase activity"/>
    <property type="evidence" value="ECO:0007669"/>
    <property type="project" value="UniProtKB-EC"/>
</dbReference>
<comment type="catalytic activity">
    <reaction evidence="6">
        <text>[thioredoxin]-disulfide + L-methionine + H2O = L-methionine (S)-S-oxide + [thioredoxin]-dithiol</text>
        <dbReference type="Rhea" id="RHEA:19993"/>
        <dbReference type="Rhea" id="RHEA-COMP:10698"/>
        <dbReference type="Rhea" id="RHEA-COMP:10700"/>
        <dbReference type="ChEBI" id="CHEBI:15377"/>
        <dbReference type="ChEBI" id="CHEBI:29950"/>
        <dbReference type="ChEBI" id="CHEBI:50058"/>
        <dbReference type="ChEBI" id="CHEBI:57844"/>
        <dbReference type="ChEBI" id="CHEBI:58772"/>
        <dbReference type="EC" id="1.8.4.11"/>
    </reaction>
</comment>
<dbReference type="KEGG" id="yli:2911466"/>
<dbReference type="EMBL" id="KZ859083">
    <property type="protein sequence ID" value="RDW23476.1"/>
    <property type="molecule type" value="Genomic_DNA"/>
</dbReference>
<dbReference type="Pfam" id="PF01625">
    <property type="entry name" value="PMSR"/>
    <property type="match status" value="1"/>
</dbReference>
<dbReference type="GeneID" id="2911466"/>
<feature type="domain" description="Peptide methionine sulphoxide reductase MsrA" evidence="8">
    <location>
        <begin position="33"/>
        <end position="186"/>
    </location>
</feature>
<sequence length="200" mass="22716">MVWPFSRFSSKPVDEKSPKISPKLQQPEGCEIATVAAGCFWGVEHVFRHKYEGKGLYDCRVGYSGGAKESPSYLKVCTGLTGHAEALQISFDPKQISYPELIELFFKMHNPTTLNRQGSDKGTQYRSAIFTHNDTQQKEAEAVKNKMEETFYKNPIVTEIEPISSFFDATENHQKYLNKNVNGYTCPTHFIRTLPEKHVA</sequence>
<comment type="similarity">
    <text evidence="1">Belongs to the MsrA Met sulfoxide reductase family.</text>
</comment>
<dbReference type="NCBIfam" id="TIGR00401">
    <property type="entry name" value="msrA"/>
    <property type="match status" value="1"/>
</dbReference>
<dbReference type="FunFam" id="3.30.1060.10:FF:000006">
    <property type="entry name" value="Peptide methionine sulfoxide reductase"/>
    <property type="match status" value="1"/>
</dbReference>
<dbReference type="RefSeq" id="XP_504580.1">
    <property type="nucleotide sequence ID" value="XM_504580.1"/>
</dbReference>
<reference evidence="9 11" key="1">
    <citation type="journal article" date="2016" name="PLoS ONE">
        <title>Sequence Assembly of Yarrowia lipolytica Strain W29/CLIB89 Shows Transposable Element Diversity.</title>
        <authorList>
            <person name="Magnan C."/>
            <person name="Yu J."/>
            <person name="Chang I."/>
            <person name="Jahn E."/>
            <person name="Kanomata Y."/>
            <person name="Wu J."/>
            <person name="Zeller M."/>
            <person name="Oakes M."/>
            <person name="Baldi P."/>
            <person name="Sandmeyer S."/>
        </authorList>
    </citation>
    <scope>NUCLEOTIDE SEQUENCE [LARGE SCALE GENOMIC DNA]</scope>
    <source>
        <strain evidence="9">CLIB89</strain>
        <strain evidence="11">CLIB89(W29)</strain>
    </source>
</reference>
<evidence type="ECO:0000313" key="9">
    <source>
        <dbReference type="EMBL" id="AOW06167.1"/>
    </source>
</evidence>
<reference evidence="10 12" key="2">
    <citation type="submission" date="2018-07" db="EMBL/GenBank/DDBJ databases">
        <title>Draft Genome Assemblies for Five Robust Yarrowia lipolytica Strains Exhibiting High Lipid Production and Pentose Sugar Utilization and Sugar Alcohol Secretion from Undetoxified Lignocellulosic Biomass Hydrolysates.</title>
        <authorList>
            <consortium name="DOE Joint Genome Institute"/>
            <person name="Walker C."/>
            <person name="Ryu S."/>
            <person name="Na H."/>
            <person name="Zane M."/>
            <person name="LaButti K."/>
            <person name="Lipzen A."/>
            <person name="Haridas S."/>
            <person name="Barry K."/>
            <person name="Grigoriev I.V."/>
            <person name="Quarterman J."/>
            <person name="Slininger P."/>
            <person name="Dien B."/>
            <person name="Trinh C.T."/>
        </authorList>
    </citation>
    <scope>NUCLEOTIDE SEQUENCE [LARGE SCALE GENOMIC DNA]</scope>
    <source>
        <strain evidence="10 12">YB392</strain>
    </source>
</reference>
<evidence type="ECO:0000256" key="3">
    <source>
        <dbReference type="ARBA" id="ARBA00023002"/>
    </source>
</evidence>
<dbReference type="eggNOG" id="KOG1635">
    <property type="taxonomic scope" value="Eukaryota"/>
</dbReference>
<gene>
    <name evidence="10" type="ORF">B0I71DRAFT_135924</name>
    <name evidence="9" type="ORF">YALI1_E35546g</name>
</gene>
<dbReference type="PANTHER" id="PTHR43774">
    <property type="entry name" value="PEPTIDE METHIONINE SULFOXIDE REDUCTASE"/>
    <property type="match status" value="1"/>
</dbReference>
<protein>
    <recommendedName>
        <fullName evidence="2">peptide-methionine (S)-S-oxide reductase</fullName>
        <ecNumber evidence="2">1.8.4.11</ecNumber>
    </recommendedName>
    <alternativeName>
        <fullName evidence="4">Peptide-methionine (S)-S-oxide reductase</fullName>
    </alternativeName>
</protein>
<dbReference type="Proteomes" id="UP000182444">
    <property type="component" value="Chromosome 1E"/>
</dbReference>
<dbReference type="InterPro" id="IPR036509">
    <property type="entry name" value="Met_Sox_Rdtase_MsrA_sf"/>
</dbReference>
<dbReference type="EMBL" id="CP017557">
    <property type="protein sequence ID" value="AOW06167.1"/>
    <property type="molecule type" value="Genomic_DNA"/>
</dbReference>
<dbReference type="InterPro" id="IPR002569">
    <property type="entry name" value="Met_Sox_Rdtase_MsrA_dom"/>
</dbReference>
<comment type="catalytic activity">
    <reaction evidence="5">
        <text>L-methionyl-[protein] + [thioredoxin]-disulfide + H2O = L-methionyl-(S)-S-oxide-[protein] + [thioredoxin]-dithiol</text>
        <dbReference type="Rhea" id="RHEA:14217"/>
        <dbReference type="Rhea" id="RHEA-COMP:10698"/>
        <dbReference type="Rhea" id="RHEA-COMP:10700"/>
        <dbReference type="Rhea" id="RHEA-COMP:12313"/>
        <dbReference type="Rhea" id="RHEA-COMP:12315"/>
        <dbReference type="ChEBI" id="CHEBI:15377"/>
        <dbReference type="ChEBI" id="CHEBI:16044"/>
        <dbReference type="ChEBI" id="CHEBI:29950"/>
        <dbReference type="ChEBI" id="CHEBI:44120"/>
        <dbReference type="ChEBI" id="CHEBI:50058"/>
        <dbReference type="EC" id="1.8.4.11"/>
    </reaction>
</comment>
<accession>A0A1H6Q1G5</accession>
<evidence type="ECO:0000256" key="4">
    <source>
        <dbReference type="ARBA" id="ARBA00030643"/>
    </source>
</evidence>
<feature type="region of interest" description="Disordered" evidence="7">
    <location>
        <begin position="1"/>
        <end position="22"/>
    </location>
</feature>
<evidence type="ECO:0000256" key="5">
    <source>
        <dbReference type="ARBA" id="ARBA00047806"/>
    </source>
</evidence>
<evidence type="ECO:0000256" key="2">
    <source>
        <dbReference type="ARBA" id="ARBA00012502"/>
    </source>
</evidence>
<dbReference type="HAMAP" id="MF_01401">
    <property type="entry name" value="MsrA"/>
    <property type="match status" value="1"/>
</dbReference>
<dbReference type="VEuPathDB" id="FungiDB:YALI0_E30151g"/>
<organism evidence="9 11">
    <name type="scientific">Yarrowia lipolytica</name>
    <name type="common">Candida lipolytica</name>
    <dbReference type="NCBI Taxonomy" id="4952"/>
    <lineage>
        <taxon>Eukaryota</taxon>
        <taxon>Fungi</taxon>
        <taxon>Dikarya</taxon>
        <taxon>Ascomycota</taxon>
        <taxon>Saccharomycotina</taxon>
        <taxon>Dipodascomycetes</taxon>
        <taxon>Dipodascales</taxon>
        <taxon>Dipodascales incertae sedis</taxon>
        <taxon>Yarrowia</taxon>
    </lineage>
</organism>
<dbReference type="OMA" id="FWCLEHD"/>
<evidence type="ECO:0000313" key="11">
    <source>
        <dbReference type="Proteomes" id="UP000182444"/>
    </source>
</evidence>
<dbReference type="OrthoDB" id="77405at2759"/>
<dbReference type="SUPFAM" id="SSF55068">
    <property type="entry name" value="Peptide methionine sulfoxide reductase"/>
    <property type="match status" value="1"/>
</dbReference>
<dbReference type="PANTHER" id="PTHR43774:SF1">
    <property type="entry name" value="PEPTIDE METHIONINE SULFOXIDE REDUCTASE MSRA 2"/>
    <property type="match status" value="1"/>
</dbReference>